<dbReference type="AlphaFoldDB" id="C4YTJ5"/>
<name>C4YTJ5_CANAW</name>
<evidence type="ECO:0000313" key="3">
    <source>
        <dbReference type="Proteomes" id="UP000001429"/>
    </source>
</evidence>
<feature type="region of interest" description="Disordered" evidence="1">
    <location>
        <begin position="382"/>
        <end position="403"/>
    </location>
</feature>
<gene>
    <name evidence="2" type="ORF">CAWG_05488</name>
</gene>
<dbReference type="PaxDb" id="5476-C4YTJ5"/>
<dbReference type="HOGENOM" id="CLU_681516_0_0_1"/>
<dbReference type="OrthoDB" id="4019982at2759"/>
<reference evidence="2 3" key="1">
    <citation type="journal article" date="2009" name="Nature">
        <title>Evolution of pathogenicity and sexual reproduction in eight Candida genomes.</title>
        <authorList>
            <person name="Butler G."/>
            <person name="Rasmussen M.D."/>
            <person name="Lin M.F."/>
            <person name="Santos M.A."/>
            <person name="Sakthikumar S."/>
            <person name="Munro C.A."/>
            <person name="Rheinbay E."/>
            <person name="Grabherr M."/>
            <person name="Forche A."/>
            <person name="Reedy J.L."/>
            <person name="Agrafioti I."/>
            <person name="Arnaud M.B."/>
            <person name="Bates S."/>
            <person name="Brown A.J."/>
            <person name="Brunke S."/>
            <person name="Costanzo M.C."/>
            <person name="Fitzpatrick D.A."/>
            <person name="de Groot P.W."/>
            <person name="Harris D."/>
            <person name="Hoyer L.L."/>
            <person name="Hube B."/>
            <person name="Klis F.M."/>
            <person name="Kodira C."/>
            <person name="Lennard N."/>
            <person name="Logue M.E."/>
            <person name="Martin R."/>
            <person name="Neiman A.M."/>
            <person name="Nikolaou E."/>
            <person name="Quail M.A."/>
            <person name="Quinn J."/>
            <person name="Santos M.C."/>
            <person name="Schmitzberger F.F."/>
            <person name="Sherlock G."/>
            <person name="Shah P."/>
            <person name="Silverstein K.A."/>
            <person name="Skrzypek M.S."/>
            <person name="Soll D."/>
            <person name="Staggs R."/>
            <person name="Stansfield I."/>
            <person name="Stumpf M.P."/>
            <person name="Sudbery P.E."/>
            <person name="Srikantha T."/>
            <person name="Zeng Q."/>
            <person name="Berman J."/>
            <person name="Berriman M."/>
            <person name="Heitman J."/>
            <person name="Gow N.A."/>
            <person name="Lorenz M.C."/>
            <person name="Birren B.W."/>
            <person name="Kellis M."/>
            <person name="Cuomo C.A."/>
        </authorList>
    </citation>
    <scope>NUCLEOTIDE SEQUENCE [LARGE SCALE GENOMIC DNA]</scope>
    <source>
        <strain evidence="2 3">WO-1</strain>
    </source>
</reference>
<dbReference type="EMBL" id="CM000313">
    <property type="protein sequence ID" value="EEQ46936.1"/>
    <property type="molecule type" value="Genomic_DNA"/>
</dbReference>
<proteinExistence type="predicted"/>
<evidence type="ECO:0000256" key="1">
    <source>
        <dbReference type="SAM" id="MobiDB-lite"/>
    </source>
</evidence>
<dbReference type="OMA" id="CRVEIRD"/>
<protein>
    <submittedName>
        <fullName evidence="2">Uncharacterized protein</fullName>
    </submittedName>
</protein>
<organism evidence="2 3">
    <name type="scientific">Candida albicans (strain WO-1)</name>
    <name type="common">Yeast</name>
    <dbReference type="NCBI Taxonomy" id="294748"/>
    <lineage>
        <taxon>Eukaryota</taxon>
        <taxon>Fungi</taxon>
        <taxon>Dikarya</taxon>
        <taxon>Ascomycota</taxon>
        <taxon>Saccharomycotina</taxon>
        <taxon>Pichiomycetes</taxon>
        <taxon>Debaryomycetaceae</taxon>
        <taxon>Candida/Lodderomyces clade</taxon>
        <taxon>Candida</taxon>
    </lineage>
</organism>
<evidence type="ECO:0000313" key="2">
    <source>
        <dbReference type="EMBL" id="EEQ46936.1"/>
    </source>
</evidence>
<dbReference type="Proteomes" id="UP000001429">
    <property type="component" value="Chromosome 7"/>
</dbReference>
<keyword evidence="3" id="KW-1185">Reference proteome</keyword>
<dbReference type="VEuPathDB" id="FungiDB:CAWG_05488"/>
<sequence length="485" mass="56749">MKYQQIPKSIRLLFDIYKQLSNKQNSVYHPQVGKYLSQTNDLNLIYQQWQILTNNRKKGDSIKNITERQFYSPSISFGDYELSSTKKLFIKPTKNHFSFITGLPLEDPIFSSKSHDKNRHGQFINNIENNLLSYYSPFTQYPQNSKSQLAYKYYLRKFDESIPIMIILKKKYQMFSIFSMNHWDKIYFDMKRQTRRQNILTNVDDLTIPSRRNMMKLSQRQFEFTSINRIDLFKLALGSYNYFKSLSNPTTIFSNKFNLNKNLQIASWNGNEFTSQSYNNNNNNNNDDDELIKMIDKNCRVEIRDQSTGDIISPDDSKLLEYVNKEKSYVKQLDQDEVMDYSQQIPYQLNFDKYYMLNILNFDSGDTRLSSFSRILNTATRTTTTTTTGGGGDKNSSNSDISPSDLEIVGVRLSLDNPQVNRMINEMSDIKLNNKDDDVFAYEDILKLVHTPKRNVLRSLMDILAVKGIIKVRQSADKRGLYLLP</sequence>
<accession>C4YTJ5</accession>